<dbReference type="Pfam" id="PF01925">
    <property type="entry name" value="TauE"/>
    <property type="match status" value="2"/>
</dbReference>
<evidence type="ECO:0000256" key="3">
    <source>
        <dbReference type="ARBA" id="ARBA00022692"/>
    </source>
</evidence>
<keyword evidence="3 6" id="KW-0812">Transmembrane</keyword>
<comment type="similarity">
    <text evidence="2">Belongs to the 4-toluene sulfonate uptake permease (TSUP) (TC 2.A.102) family.</text>
</comment>
<evidence type="ECO:0000256" key="2">
    <source>
        <dbReference type="ARBA" id="ARBA00009142"/>
    </source>
</evidence>
<feature type="transmembrane region" description="Helical" evidence="6">
    <location>
        <begin position="59"/>
        <end position="87"/>
    </location>
</feature>
<keyword evidence="9" id="KW-1185">Reference proteome</keyword>
<feature type="transmembrane region" description="Helical" evidence="6">
    <location>
        <begin position="254"/>
        <end position="279"/>
    </location>
</feature>
<dbReference type="PANTHER" id="PTHR14255">
    <property type="entry name" value="CEREBLON"/>
    <property type="match status" value="1"/>
</dbReference>
<dbReference type="GO" id="GO:0016020">
    <property type="term" value="C:membrane"/>
    <property type="evidence" value="ECO:0007669"/>
    <property type="project" value="UniProtKB-SubCell"/>
</dbReference>
<evidence type="ECO:0000256" key="4">
    <source>
        <dbReference type="ARBA" id="ARBA00022989"/>
    </source>
</evidence>
<feature type="transmembrane region" description="Helical" evidence="6">
    <location>
        <begin position="399"/>
        <end position="421"/>
    </location>
</feature>
<comment type="subcellular location">
    <subcellularLocation>
        <location evidence="1">Membrane</location>
        <topology evidence="1">Multi-pass membrane protein</topology>
    </subcellularLocation>
</comment>
<dbReference type="InParanoid" id="A0A2P5C628"/>
<evidence type="ECO:0000256" key="6">
    <source>
        <dbReference type="SAM" id="Phobius"/>
    </source>
</evidence>
<feature type="transmembrane region" description="Helical" evidence="6">
    <location>
        <begin position="139"/>
        <end position="170"/>
    </location>
</feature>
<keyword evidence="5 6" id="KW-0472">Membrane</keyword>
<dbReference type="EMBL" id="JXTC01000408">
    <property type="protein sequence ID" value="PON56465.1"/>
    <property type="molecule type" value="Genomic_DNA"/>
</dbReference>
<feature type="transmembrane region" description="Helical" evidence="6">
    <location>
        <begin position="341"/>
        <end position="361"/>
    </location>
</feature>
<evidence type="ECO:0000256" key="1">
    <source>
        <dbReference type="ARBA" id="ARBA00004141"/>
    </source>
</evidence>
<feature type="chain" id="PRO_5015109816" evidence="7">
    <location>
        <begin position="24"/>
        <end position="440"/>
    </location>
</feature>
<dbReference type="Proteomes" id="UP000237000">
    <property type="component" value="Unassembled WGS sequence"/>
</dbReference>
<dbReference type="AlphaFoldDB" id="A0A2P5C628"/>
<feature type="transmembrane region" description="Helical" evidence="6">
    <location>
        <begin position="368"/>
        <end position="387"/>
    </location>
</feature>
<name>A0A2P5C628_TREOI</name>
<feature type="signal peptide" evidence="7">
    <location>
        <begin position="1"/>
        <end position="23"/>
    </location>
</feature>
<dbReference type="GO" id="GO:0031464">
    <property type="term" value="C:Cul4A-RING E3 ubiquitin ligase complex"/>
    <property type="evidence" value="ECO:0007669"/>
    <property type="project" value="TreeGrafter"/>
</dbReference>
<sequence>MRFMGIALIGFLVLASTCKRTEGVESNDVTRSVSNNSSQPASHSGYRRVWPEMRFGWKIVVGGVIGFFGAAFGSVGGAGGGGFFLPMLNLVIGFDPKSATALSKCMIVSGAASTVFYNLRQRHPTLELPIIDYDLALLFQPMLILGISIGVTLNVLFAEWMITLLLIIMLTGTSTKSFHKGIQVWKKETTLKKETARRIQPNGESSAVEEMESKRTQVSIFKNIYPKELGLLTVVWIVIVAIQIIKNYTKTCSVLYWLLNFLQIPVTIGVTLYESISLYKGRRVIASKGEVITNYPAKRLITYSVLGIIAGTIAGLLGIGGGFILGPIFLELGIPIEVTSATATFIMLFSSSISIVEYYLLKRFPVPYALYFAIVAIVSAILGQTVLGKVIRSSGRTSIIIFILASMMFVGAISLGGVGIAHTIEKIEHHEYMGFENICK</sequence>
<dbReference type="OrthoDB" id="434519at2759"/>
<dbReference type="PANTHER" id="PTHR14255:SF48">
    <property type="entry name" value="SULFITE EXPORTER TAUE_SAFE FAMILY PROTEIN 3-LIKE"/>
    <property type="match status" value="1"/>
</dbReference>
<organism evidence="8 9">
    <name type="scientific">Trema orientale</name>
    <name type="common">Charcoal tree</name>
    <name type="synonym">Celtis orientalis</name>
    <dbReference type="NCBI Taxonomy" id="63057"/>
    <lineage>
        <taxon>Eukaryota</taxon>
        <taxon>Viridiplantae</taxon>
        <taxon>Streptophyta</taxon>
        <taxon>Embryophyta</taxon>
        <taxon>Tracheophyta</taxon>
        <taxon>Spermatophyta</taxon>
        <taxon>Magnoliopsida</taxon>
        <taxon>eudicotyledons</taxon>
        <taxon>Gunneridae</taxon>
        <taxon>Pentapetalae</taxon>
        <taxon>rosids</taxon>
        <taxon>fabids</taxon>
        <taxon>Rosales</taxon>
        <taxon>Cannabaceae</taxon>
        <taxon>Trema</taxon>
    </lineage>
</organism>
<evidence type="ECO:0000313" key="8">
    <source>
        <dbReference type="EMBL" id="PON56465.1"/>
    </source>
</evidence>
<reference evidence="9" key="1">
    <citation type="submission" date="2016-06" db="EMBL/GenBank/DDBJ databases">
        <title>Parallel loss of symbiosis genes in relatives of nitrogen-fixing non-legume Parasponia.</title>
        <authorList>
            <person name="Van Velzen R."/>
            <person name="Holmer R."/>
            <person name="Bu F."/>
            <person name="Rutten L."/>
            <person name="Van Zeijl A."/>
            <person name="Liu W."/>
            <person name="Santuari L."/>
            <person name="Cao Q."/>
            <person name="Sharma T."/>
            <person name="Shen D."/>
            <person name="Roswanjaya Y."/>
            <person name="Wardhani T."/>
            <person name="Kalhor M.S."/>
            <person name="Jansen J."/>
            <person name="Van den Hoogen J."/>
            <person name="Gungor B."/>
            <person name="Hartog M."/>
            <person name="Hontelez J."/>
            <person name="Verver J."/>
            <person name="Yang W.-C."/>
            <person name="Schijlen E."/>
            <person name="Repin R."/>
            <person name="Schilthuizen M."/>
            <person name="Schranz E."/>
            <person name="Heidstra R."/>
            <person name="Miyata K."/>
            <person name="Fedorova E."/>
            <person name="Kohlen W."/>
            <person name="Bisseling T."/>
            <person name="Smit S."/>
            <person name="Geurts R."/>
        </authorList>
    </citation>
    <scope>NUCLEOTIDE SEQUENCE [LARGE SCALE GENOMIC DNA]</scope>
    <source>
        <strain evidence="9">cv. RG33-2</strain>
    </source>
</reference>
<evidence type="ECO:0000313" key="9">
    <source>
        <dbReference type="Proteomes" id="UP000237000"/>
    </source>
</evidence>
<gene>
    <name evidence="8" type="ORF">TorRG33x02_296160</name>
</gene>
<dbReference type="InterPro" id="IPR002781">
    <property type="entry name" value="TM_pro_TauE-like"/>
</dbReference>
<accession>A0A2P5C628</accession>
<proteinExistence type="inferred from homology"/>
<comment type="caution">
    <text evidence="8">The sequence shown here is derived from an EMBL/GenBank/DDBJ whole genome shotgun (WGS) entry which is preliminary data.</text>
</comment>
<feature type="transmembrane region" description="Helical" evidence="6">
    <location>
        <begin position="300"/>
        <end position="329"/>
    </location>
</feature>
<dbReference type="GO" id="GO:0016567">
    <property type="term" value="P:protein ubiquitination"/>
    <property type="evidence" value="ECO:0007669"/>
    <property type="project" value="TreeGrafter"/>
</dbReference>
<keyword evidence="7" id="KW-0732">Signal</keyword>
<feature type="transmembrane region" description="Helical" evidence="6">
    <location>
        <begin position="229"/>
        <end position="248"/>
    </location>
</feature>
<evidence type="ECO:0000256" key="5">
    <source>
        <dbReference type="ARBA" id="ARBA00023136"/>
    </source>
</evidence>
<evidence type="ECO:0000256" key="7">
    <source>
        <dbReference type="SAM" id="SignalP"/>
    </source>
</evidence>
<protein>
    <submittedName>
        <fullName evidence="8">Transmembrane protein TauE-like</fullName>
    </submittedName>
</protein>
<keyword evidence="4 6" id="KW-1133">Transmembrane helix</keyword>